<protein>
    <submittedName>
        <fullName evidence="2">Uncharacterized protein</fullName>
    </submittedName>
</protein>
<reference evidence="2 3" key="1">
    <citation type="submission" date="2017-04" db="EMBL/GenBank/DDBJ databases">
        <authorList>
            <person name="Afonso C.L."/>
            <person name="Miller P.J."/>
            <person name="Scott M.A."/>
            <person name="Spackman E."/>
            <person name="Goraichik I."/>
            <person name="Dimitrov K.M."/>
            <person name="Suarez D.L."/>
            <person name="Swayne D.E."/>
        </authorList>
    </citation>
    <scope>NUCLEOTIDE SEQUENCE [LARGE SCALE GENOMIC DNA]</scope>
    <source>
        <strain evidence="2 3">DSM 3385</strain>
    </source>
</reference>
<evidence type="ECO:0000256" key="1">
    <source>
        <dbReference type="SAM" id="MobiDB-lite"/>
    </source>
</evidence>
<keyword evidence="3" id="KW-1185">Reference proteome</keyword>
<dbReference type="EMBL" id="FWXY01000008">
    <property type="protein sequence ID" value="SMC72233.1"/>
    <property type="molecule type" value="Genomic_DNA"/>
</dbReference>
<gene>
    <name evidence="2" type="ORF">SAMN02746065_10890</name>
</gene>
<sequence length="67" mass="7391">MSVLEMGEQNSINRPGLEDKNTTDENGTVNHEQKSAVTGDGLGRIFTCFGLLTLSNSMLRSPKHLHY</sequence>
<evidence type="ECO:0000313" key="3">
    <source>
        <dbReference type="Proteomes" id="UP000192418"/>
    </source>
</evidence>
<proteinExistence type="predicted"/>
<accession>A0A1W2BH24</accession>
<dbReference type="Proteomes" id="UP000192418">
    <property type="component" value="Unassembled WGS sequence"/>
</dbReference>
<organism evidence="2 3">
    <name type="scientific">Desulfocicer vacuolatum DSM 3385</name>
    <dbReference type="NCBI Taxonomy" id="1121400"/>
    <lineage>
        <taxon>Bacteria</taxon>
        <taxon>Pseudomonadati</taxon>
        <taxon>Thermodesulfobacteriota</taxon>
        <taxon>Desulfobacteria</taxon>
        <taxon>Desulfobacterales</taxon>
        <taxon>Desulfobacteraceae</taxon>
        <taxon>Desulfocicer</taxon>
    </lineage>
</organism>
<feature type="region of interest" description="Disordered" evidence="1">
    <location>
        <begin position="1"/>
        <end position="36"/>
    </location>
</feature>
<dbReference type="AlphaFoldDB" id="A0A1W2BH24"/>
<evidence type="ECO:0000313" key="2">
    <source>
        <dbReference type="EMBL" id="SMC72233.1"/>
    </source>
</evidence>
<name>A0A1W2BH24_9BACT</name>